<keyword evidence="3 5" id="KW-1133">Transmembrane helix</keyword>
<feature type="domain" description="PIG-P" evidence="6">
    <location>
        <begin position="71"/>
        <end position="186"/>
    </location>
</feature>
<evidence type="ECO:0000313" key="7">
    <source>
        <dbReference type="EMBL" id="CAI9275417.1"/>
    </source>
</evidence>
<dbReference type="GO" id="GO:0016020">
    <property type="term" value="C:membrane"/>
    <property type="evidence" value="ECO:0007669"/>
    <property type="project" value="UniProtKB-SubCell"/>
</dbReference>
<gene>
    <name evidence="7" type="ORF">LSALG_LOCUS15447</name>
</gene>
<proteinExistence type="predicted"/>
<evidence type="ECO:0000256" key="4">
    <source>
        <dbReference type="ARBA" id="ARBA00023136"/>
    </source>
</evidence>
<accession>A0AA35YK77</accession>
<dbReference type="EMBL" id="OX465079">
    <property type="protein sequence ID" value="CAI9275417.1"/>
    <property type="molecule type" value="Genomic_DNA"/>
</dbReference>
<name>A0AA35YK77_LACSI</name>
<dbReference type="InterPro" id="IPR013717">
    <property type="entry name" value="PIG-P"/>
</dbReference>
<evidence type="ECO:0000259" key="6">
    <source>
        <dbReference type="Pfam" id="PF08510"/>
    </source>
</evidence>
<organism evidence="7 8">
    <name type="scientific">Lactuca saligna</name>
    <name type="common">Willowleaf lettuce</name>
    <dbReference type="NCBI Taxonomy" id="75948"/>
    <lineage>
        <taxon>Eukaryota</taxon>
        <taxon>Viridiplantae</taxon>
        <taxon>Streptophyta</taxon>
        <taxon>Embryophyta</taxon>
        <taxon>Tracheophyta</taxon>
        <taxon>Spermatophyta</taxon>
        <taxon>Magnoliopsida</taxon>
        <taxon>eudicotyledons</taxon>
        <taxon>Gunneridae</taxon>
        <taxon>Pentapetalae</taxon>
        <taxon>asterids</taxon>
        <taxon>campanulids</taxon>
        <taxon>Asterales</taxon>
        <taxon>Asteraceae</taxon>
        <taxon>Cichorioideae</taxon>
        <taxon>Cichorieae</taxon>
        <taxon>Lactucinae</taxon>
        <taxon>Lactuca</taxon>
    </lineage>
</organism>
<keyword evidence="4 5" id="KW-0472">Membrane</keyword>
<evidence type="ECO:0000256" key="3">
    <source>
        <dbReference type="ARBA" id="ARBA00022989"/>
    </source>
</evidence>
<sequence length="199" mass="22213">MRTITKSGRWLAPATTQGFHIHWLIAMEDQCSLDSPRRTLSYSRNRGTTFSVFEADNKRASGVGVSGDHDSEVYGFVGAISTVVATIIFMVWAYVADPWLHSIGIFYYPSKYWALALAAYAMVIIATIFTFYIGLNFMATPSPSSFKSIFDENSREPVCCDSVVEEDDRPIEPYSDMGIDQINELMCFGRLGVKPLKGC</sequence>
<protein>
    <recommendedName>
        <fullName evidence="6">PIG-P domain-containing protein</fullName>
    </recommendedName>
</protein>
<feature type="transmembrane region" description="Helical" evidence="5">
    <location>
        <begin position="112"/>
        <end position="135"/>
    </location>
</feature>
<dbReference type="PANTHER" id="PTHR47681">
    <property type="entry name" value="PHOSPHATIDYLINOSITOL N-ACETYLGLUCOSAMINYLTRANSFERASE SUBUNIT P-RELATED"/>
    <property type="match status" value="1"/>
</dbReference>
<reference evidence="7" key="1">
    <citation type="submission" date="2023-04" db="EMBL/GenBank/DDBJ databases">
        <authorList>
            <person name="Vijverberg K."/>
            <person name="Xiong W."/>
            <person name="Schranz E."/>
        </authorList>
    </citation>
    <scope>NUCLEOTIDE SEQUENCE</scope>
</reference>
<evidence type="ECO:0000256" key="1">
    <source>
        <dbReference type="ARBA" id="ARBA00004141"/>
    </source>
</evidence>
<dbReference type="Pfam" id="PF08510">
    <property type="entry name" value="PIG-P"/>
    <property type="match status" value="1"/>
</dbReference>
<evidence type="ECO:0000256" key="2">
    <source>
        <dbReference type="ARBA" id="ARBA00022692"/>
    </source>
</evidence>
<feature type="transmembrane region" description="Helical" evidence="5">
    <location>
        <begin position="73"/>
        <end position="92"/>
    </location>
</feature>
<dbReference type="PANTHER" id="PTHR47681:SF3">
    <property type="entry name" value="PHOSPHATIDYLINOSITOL N-ACETYLGLUCOSAMINYLTRANSFERASE SUBUNIT P-RELATED"/>
    <property type="match status" value="1"/>
</dbReference>
<dbReference type="AlphaFoldDB" id="A0AA35YK77"/>
<dbReference type="Proteomes" id="UP001177003">
    <property type="component" value="Chromosome 3"/>
</dbReference>
<keyword evidence="8" id="KW-1185">Reference proteome</keyword>
<keyword evidence="2 5" id="KW-0812">Transmembrane</keyword>
<evidence type="ECO:0000313" key="8">
    <source>
        <dbReference type="Proteomes" id="UP001177003"/>
    </source>
</evidence>
<comment type="subcellular location">
    <subcellularLocation>
        <location evidence="1">Membrane</location>
        <topology evidence="1">Multi-pass membrane protein</topology>
    </subcellularLocation>
</comment>
<evidence type="ECO:0000256" key="5">
    <source>
        <dbReference type="SAM" id="Phobius"/>
    </source>
</evidence>